<keyword evidence="5 13" id="KW-0863">Zinc-finger</keyword>
<comment type="similarity">
    <text evidence="2">Belongs to the DNA repair enzymes AP/ExoA family.</text>
</comment>
<evidence type="ECO:0000256" key="14">
    <source>
        <dbReference type="SAM" id="MobiDB-lite"/>
    </source>
</evidence>
<keyword evidence="16" id="KW-0255">Endonuclease</keyword>
<dbReference type="Proteomes" id="UP000326565">
    <property type="component" value="Unassembled WGS sequence"/>
</dbReference>
<feature type="binding site" evidence="11">
    <location>
        <position position="313"/>
    </location>
    <ligand>
        <name>Mg(2+)</name>
        <dbReference type="ChEBI" id="CHEBI:18420"/>
        <label>1</label>
    </ligand>
</feature>
<feature type="binding site" evidence="11">
    <location>
        <position position="196"/>
    </location>
    <ligand>
        <name>Mg(2+)</name>
        <dbReference type="ChEBI" id="CHEBI:18420"/>
        <label>1</label>
    </ligand>
</feature>
<evidence type="ECO:0000256" key="9">
    <source>
        <dbReference type="ARBA" id="ARBA00023242"/>
    </source>
</evidence>
<keyword evidence="8 11" id="KW-0460">Magnesium</keyword>
<dbReference type="PANTHER" id="PTHR22748:SF4">
    <property type="entry name" value="DNA-(APURINIC OR APYRIMIDINIC SITE) ENDONUCLEASE 2"/>
    <property type="match status" value="1"/>
</dbReference>
<dbReference type="GO" id="GO:0005634">
    <property type="term" value="C:nucleus"/>
    <property type="evidence" value="ECO:0007669"/>
    <property type="project" value="TreeGrafter"/>
</dbReference>
<dbReference type="InterPro" id="IPR010666">
    <property type="entry name" value="Znf_GRF"/>
</dbReference>
<dbReference type="CDD" id="cd09088">
    <property type="entry name" value="Ape2-like_AP-endo"/>
    <property type="match status" value="1"/>
</dbReference>
<feature type="region of interest" description="Disordered" evidence="14">
    <location>
        <begin position="418"/>
        <end position="472"/>
    </location>
</feature>
<dbReference type="SUPFAM" id="SSF56219">
    <property type="entry name" value="DNase I-like"/>
    <property type="match status" value="1"/>
</dbReference>
<keyword evidence="16" id="KW-0269">Exonuclease</keyword>
<feature type="domain" description="GRF-type" evidence="15">
    <location>
        <begin position="571"/>
        <end position="624"/>
    </location>
</feature>
<feature type="active site" description="Proton acceptor" evidence="10">
    <location>
        <position position="314"/>
    </location>
</feature>
<keyword evidence="11" id="KW-0464">Manganese</keyword>
<comment type="cofactor">
    <cofactor evidence="1">
        <name>Mn(2+)</name>
        <dbReference type="ChEBI" id="CHEBI:29035"/>
    </cofactor>
</comment>
<sequence length="626" mass="69459">MGFRITTWNVNGIRNPFSYEPWRGKRTFEAMFEILEADIIVFQETKIQRKDLRDDMVLVPGWDCHFSLPRVKKGYSGVVIYTRNATCAPIRAEEGLTGVLCPPNSSVSFRDLPNDQQIGGYPTMEQLSQLELDAATLDSEGRCVILEFPAFVLLGIYCPANRDENRDCFRHGFLDIMDARIRNLIAMGKRVFVTGDLNISKGGIDAAHASEAIRKGTMTEDEFISGPARRLFNQILCDGRVLGERDEGREKSVLHDICRFFHPGRKGMYTCWEQRINARPGNYGSRIDYVLCSLDMQNWFSDSNIQEGLMGSDHCPVYAVFKDSVSLSGQQVNILDIMNPPGMFENGERRQEYTAKLLLPTSGRLIPEFDKRRSIKDMFSRKPTNTSLSSSTASKLTPSVSSQDKDQSIVVVGTSASGAFSSSSRPITDGSLAAKSTVRKRSEKSDLTPSVKRSKSMASQTTAPSTPGQKSLKGFFKTKAAVTDQKNDTDVQGSALQAIGRSSGFHSIPVISQPENKEDLHSAISIPGDSPDEPDTFVPAKAGQDSESIIDPIISKEDWSRLFTKRPVPKCDGHQEPCISLTTKKPGVNCGRSFWICPRPLGPSGNKEKGTQWRCPTFIWASDWNS</sequence>
<evidence type="ECO:0000313" key="17">
    <source>
        <dbReference type="Proteomes" id="UP000326565"/>
    </source>
</evidence>
<evidence type="ECO:0000256" key="2">
    <source>
        <dbReference type="ARBA" id="ARBA00007092"/>
    </source>
</evidence>
<evidence type="ECO:0000256" key="10">
    <source>
        <dbReference type="PIRSR" id="PIRSR604808-1"/>
    </source>
</evidence>
<gene>
    <name evidence="16" type="ORF">BDV29DRAFT_185181</name>
</gene>
<dbReference type="PROSITE" id="PS51435">
    <property type="entry name" value="AP_NUCLEASE_F1_4"/>
    <property type="match status" value="1"/>
</dbReference>
<evidence type="ECO:0000256" key="1">
    <source>
        <dbReference type="ARBA" id="ARBA00001936"/>
    </source>
</evidence>
<feature type="site" description="Transition state stabilizer" evidence="12">
    <location>
        <position position="198"/>
    </location>
</feature>
<dbReference type="GO" id="GO:0008270">
    <property type="term" value="F:zinc ion binding"/>
    <property type="evidence" value="ECO:0007669"/>
    <property type="project" value="UniProtKB-KW"/>
</dbReference>
<evidence type="ECO:0000256" key="7">
    <source>
        <dbReference type="ARBA" id="ARBA00022833"/>
    </source>
</evidence>
<dbReference type="InterPro" id="IPR020848">
    <property type="entry name" value="AP_endonuclease_F1_CS"/>
</dbReference>
<keyword evidence="6" id="KW-0378">Hydrolase</keyword>
<dbReference type="InterPro" id="IPR005135">
    <property type="entry name" value="Endo/exonuclease/phosphatase"/>
</dbReference>
<keyword evidence="16" id="KW-0540">Nuclease</keyword>
<proteinExistence type="inferred from homology"/>
<comment type="cofactor">
    <cofactor evidence="11">
        <name>Mg(2+)</name>
        <dbReference type="ChEBI" id="CHEBI:18420"/>
    </cofactor>
    <cofactor evidence="11">
        <name>Mn(2+)</name>
        <dbReference type="ChEBI" id="CHEBI:29035"/>
    </cofactor>
    <text evidence="11">Probably binds two magnesium or manganese ions per subunit.</text>
</comment>
<evidence type="ECO:0000256" key="13">
    <source>
        <dbReference type="PROSITE-ProRule" id="PRU01343"/>
    </source>
</evidence>
<evidence type="ECO:0000256" key="11">
    <source>
        <dbReference type="PIRSR" id="PIRSR604808-2"/>
    </source>
</evidence>
<keyword evidence="9" id="KW-0539">Nucleus</keyword>
<feature type="region of interest" description="Disordered" evidence="14">
    <location>
        <begin position="380"/>
        <end position="406"/>
    </location>
</feature>
<evidence type="ECO:0000259" key="15">
    <source>
        <dbReference type="PROSITE" id="PS51999"/>
    </source>
</evidence>
<dbReference type="PANTHER" id="PTHR22748">
    <property type="entry name" value="AP ENDONUCLEASE"/>
    <property type="match status" value="1"/>
</dbReference>
<evidence type="ECO:0000256" key="12">
    <source>
        <dbReference type="PIRSR" id="PIRSR604808-3"/>
    </source>
</evidence>
<dbReference type="GO" id="GO:0003906">
    <property type="term" value="F:DNA-(apurinic or apyrimidinic site) endonuclease activity"/>
    <property type="evidence" value="ECO:0007669"/>
    <property type="project" value="TreeGrafter"/>
</dbReference>
<organism evidence="16 17">
    <name type="scientific">Aspergillus leporis</name>
    <dbReference type="NCBI Taxonomy" id="41062"/>
    <lineage>
        <taxon>Eukaryota</taxon>
        <taxon>Fungi</taxon>
        <taxon>Dikarya</taxon>
        <taxon>Ascomycota</taxon>
        <taxon>Pezizomycotina</taxon>
        <taxon>Eurotiomycetes</taxon>
        <taxon>Eurotiomycetidae</taxon>
        <taxon>Eurotiales</taxon>
        <taxon>Aspergillaceae</taxon>
        <taxon>Aspergillus</taxon>
        <taxon>Aspergillus subgen. Circumdati</taxon>
    </lineage>
</organism>
<dbReference type="InterPro" id="IPR036691">
    <property type="entry name" value="Endo/exonu/phosph_ase_sf"/>
</dbReference>
<dbReference type="EMBL" id="ML732419">
    <property type="protein sequence ID" value="KAB8068060.1"/>
    <property type="molecule type" value="Genomic_DNA"/>
</dbReference>
<protein>
    <recommendedName>
        <fullName evidence="3">DNA-(apurinic or apyrimidinic site) endonuclease 2</fullName>
    </recommendedName>
</protein>
<reference evidence="16 17" key="1">
    <citation type="submission" date="2019-04" db="EMBL/GenBank/DDBJ databases">
        <title>Friends and foes A comparative genomics study of 23 Aspergillus species from section Flavi.</title>
        <authorList>
            <consortium name="DOE Joint Genome Institute"/>
            <person name="Kjaerbolling I."/>
            <person name="Vesth T."/>
            <person name="Frisvad J.C."/>
            <person name="Nybo J.L."/>
            <person name="Theobald S."/>
            <person name="Kildgaard S."/>
            <person name="Isbrandt T."/>
            <person name="Kuo A."/>
            <person name="Sato A."/>
            <person name="Lyhne E.K."/>
            <person name="Kogle M.E."/>
            <person name="Wiebenga A."/>
            <person name="Kun R.S."/>
            <person name="Lubbers R.J."/>
            <person name="Makela M.R."/>
            <person name="Barry K."/>
            <person name="Chovatia M."/>
            <person name="Clum A."/>
            <person name="Daum C."/>
            <person name="Haridas S."/>
            <person name="He G."/>
            <person name="LaButti K."/>
            <person name="Lipzen A."/>
            <person name="Mondo S."/>
            <person name="Riley R."/>
            <person name="Salamov A."/>
            <person name="Simmons B.A."/>
            <person name="Magnuson J.K."/>
            <person name="Henrissat B."/>
            <person name="Mortensen U.H."/>
            <person name="Larsen T.O."/>
            <person name="Devries R.P."/>
            <person name="Grigoriev I.V."/>
            <person name="Machida M."/>
            <person name="Baker S.E."/>
            <person name="Andersen M.R."/>
        </authorList>
    </citation>
    <scope>NUCLEOTIDE SEQUENCE [LARGE SCALE GENOMIC DNA]</scope>
    <source>
        <strain evidence="16 17">CBS 151.66</strain>
    </source>
</reference>
<dbReference type="Gene3D" id="3.60.10.10">
    <property type="entry name" value="Endonuclease/exonuclease/phosphatase"/>
    <property type="match status" value="1"/>
</dbReference>
<dbReference type="GO" id="GO:0006284">
    <property type="term" value="P:base-excision repair"/>
    <property type="evidence" value="ECO:0007669"/>
    <property type="project" value="TreeGrafter"/>
</dbReference>
<dbReference type="PROSITE" id="PS51999">
    <property type="entry name" value="ZF_GRF"/>
    <property type="match status" value="1"/>
</dbReference>
<feature type="binding site" evidence="11">
    <location>
        <position position="44"/>
    </location>
    <ligand>
        <name>Mg(2+)</name>
        <dbReference type="ChEBI" id="CHEBI:18420"/>
        <label>1</label>
    </ligand>
</feature>
<evidence type="ECO:0000256" key="3">
    <source>
        <dbReference type="ARBA" id="ARBA00013541"/>
    </source>
</evidence>
<feature type="site" description="Important for catalytic activity" evidence="12">
    <location>
        <position position="288"/>
    </location>
</feature>
<evidence type="ECO:0000256" key="8">
    <source>
        <dbReference type="ARBA" id="ARBA00022842"/>
    </source>
</evidence>
<evidence type="ECO:0000256" key="6">
    <source>
        <dbReference type="ARBA" id="ARBA00022801"/>
    </source>
</evidence>
<feature type="binding site" evidence="11">
    <location>
        <position position="314"/>
    </location>
    <ligand>
        <name>Mg(2+)</name>
        <dbReference type="ChEBI" id="CHEBI:18420"/>
        <label>1</label>
    </ligand>
</feature>
<evidence type="ECO:0000256" key="4">
    <source>
        <dbReference type="ARBA" id="ARBA00022723"/>
    </source>
</evidence>
<dbReference type="OrthoDB" id="391817at2759"/>
<feature type="site" description="Interaction with DNA substrate" evidence="12">
    <location>
        <position position="314"/>
    </location>
</feature>
<feature type="binding site" evidence="11">
    <location>
        <position position="9"/>
    </location>
    <ligand>
        <name>Mg(2+)</name>
        <dbReference type="ChEBI" id="CHEBI:18420"/>
        <label>1</label>
    </ligand>
</feature>
<feature type="compositionally biased region" description="Polar residues" evidence="14">
    <location>
        <begin position="456"/>
        <end position="469"/>
    </location>
</feature>
<accession>A0A5N5WLH6</accession>
<feature type="compositionally biased region" description="Low complexity" evidence="14">
    <location>
        <begin position="384"/>
        <end position="402"/>
    </location>
</feature>
<keyword evidence="17" id="KW-1185">Reference proteome</keyword>
<dbReference type="Pfam" id="PF03372">
    <property type="entry name" value="Exo_endo_phos"/>
    <property type="match status" value="1"/>
</dbReference>
<evidence type="ECO:0000256" key="5">
    <source>
        <dbReference type="ARBA" id="ARBA00022771"/>
    </source>
</evidence>
<name>A0A5N5WLH6_9EURO</name>
<feature type="active site" description="Proton donor/acceptor" evidence="10">
    <location>
        <position position="196"/>
    </location>
</feature>
<dbReference type="PROSITE" id="PS00728">
    <property type="entry name" value="AP_NUCLEASE_F1_3"/>
    <property type="match status" value="1"/>
</dbReference>
<evidence type="ECO:0000313" key="16">
    <source>
        <dbReference type="EMBL" id="KAB8068060.1"/>
    </source>
</evidence>
<dbReference type="GO" id="GO:0003677">
    <property type="term" value="F:DNA binding"/>
    <property type="evidence" value="ECO:0007669"/>
    <property type="project" value="InterPro"/>
</dbReference>
<dbReference type="GO" id="GO:0008081">
    <property type="term" value="F:phosphoric diester hydrolase activity"/>
    <property type="evidence" value="ECO:0007669"/>
    <property type="project" value="TreeGrafter"/>
</dbReference>
<keyword evidence="4 11" id="KW-0479">Metal-binding</keyword>
<dbReference type="InterPro" id="IPR004808">
    <property type="entry name" value="AP_endonuc_1"/>
</dbReference>
<feature type="binding site" evidence="11">
    <location>
        <position position="198"/>
    </location>
    <ligand>
        <name>Mg(2+)</name>
        <dbReference type="ChEBI" id="CHEBI:18420"/>
        <label>1</label>
    </ligand>
</feature>
<dbReference type="GO" id="GO:0008311">
    <property type="term" value="F:double-stranded DNA 3'-5' DNA exonuclease activity"/>
    <property type="evidence" value="ECO:0007669"/>
    <property type="project" value="TreeGrafter"/>
</dbReference>
<keyword evidence="7" id="KW-0862">Zinc</keyword>
<feature type="active site" evidence="10">
    <location>
        <position position="157"/>
    </location>
</feature>
<dbReference type="FunFam" id="3.60.10.10:FF:000079">
    <property type="entry name" value="DNA-(apurinic or apyrimidinic site) lyase"/>
    <property type="match status" value="1"/>
</dbReference>
<dbReference type="AlphaFoldDB" id="A0A5N5WLH6"/>